<dbReference type="EMBL" id="CAJVQB010009335">
    <property type="protein sequence ID" value="CAG8729109.1"/>
    <property type="molecule type" value="Genomic_DNA"/>
</dbReference>
<name>A0ABN7V5V6_GIGMA</name>
<feature type="non-terminal residue" evidence="1">
    <location>
        <position position="1"/>
    </location>
</feature>
<reference evidence="1 2" key="1">
    <citation type="submission" date="2021-06" db="EMBL/GenBank/DDBJ databases">
        <authorList>
            <person name="Kallberg Y."/>
            <person name="Tangrot J."/>
            <person name="Rosling A."/>
        </authorList>
    </citation>
    <scope>NUCLEOTIDE SEQUENCE [LARGE SCALE GENOMIC DNA]</scope>
    <source>
        <strain evidence="1 2">120-4 pot B 10/14</strain>
    </source>
</reference>
<sequence>FEKSADFFEETVLQKEDRNLDFDKLPQFASNQHIIIEFEKAGNYFEQMMLQKKDRNLDFDELPILEFEETPNDLEPILLQREESEDPFIDFNELEHNHRDYEFVHFIEDYLKRIREQEEELIRAQVARDNVSVNNFNAQQTQNTIDKENIKLSIKFKNPRKVAVRGRPKFASYYNQASENIHSKKKCEYNCRICKRPGHNAAICLKGTDVTDTDDTETEITE</sequence>
<comment type="caution">
    <text evidence="1">The sequence shown here is derived from an EMBL/GenBank/DDBJ whole genome shotgun (WGS) entry which is preliminary data.</text>
</comment>
<evidence type="ECO:0000313" key="2">
    <source>
        <dbReference type="Proteomes" id="UP000789901"/>
    </source>
</evidence>
<keyword evidence="2" id="KW-1185">Reference proteome</keyword>
<protein>
    <submittedName>
        <fullName evidence="1">6689_t:CDS:1</fullName>
    </submittedName>
</protein>
<organism evidence="1 2">
    <name type="scientific">Gigaspora margarita</name>
    <dbReference type="NCBI Taxonomy" id="4874"/>
    <lineage>
        <taxon>Eukaryota</taxon>
        <taxon>Fungi</taxon>
        <taxon>Fungi incertae sedis</taxon>
        <taxon>Mucoromycota</taxon>
        <taxon>Glomeromycotina</taxon>
        <taxon>Glomeromycetes</taxon>
        <taxon>Diversisporales</taxon>
        <taxon>Gigasporaceae</taxon>
        <taxon>Gigaspora</taxon>
    </lineage>
</organism>
<evidence type="ECO:0000313" key="1">
    <source>
        <dbReference type="EMBL" id="CAG8729109.1"/>
    </source>
</evidence>
<proteinExistence type="predicted"/>
<dbReference type="Proteomes" id="UP000789901">
    <property type="component" value="Unassembled WGS sequence"/>
</dbReference>
<gene>
    <name evidence="1" type="ORF">GMARGA_LOCUS14224</name>
</gene>
<accession>A0ABN7V5V6</accession>